<sequence length="180" mass="20319">MYHLTNGVKELGRGLTGMSVCSKYPAKNREQANQMQNATMFVRIPLADSRESLSESVALDTVNPPTLLNCLEKYLPKYQALHRLSTGEVYGYVKLHHQDFNEYIDVDCSIYEHQPVAAGDKIELWYVESKKHPNAVLLTKLDVMDTSNRETTDTANLVNETPVGHCFCPINVHFSDQSTL</sequence>
<dbReference type="AlphaFoldDB" id="A0A1I8A9W6"/>
<proteinExistence type="predicted"/>
<reference evidence="2" key="1">
    <citation type="submission" date="2016-11" db="UniProtKB">
        <authorList>
            <consortium name="WormBaseParasite"/>
        </authorList>
    </citation>
    <scope>IDENTIFICATION</scope>
</reference>
<keyword evidence="1" id="KW-1185">Reference proteome</keyword>
<evidence type="ECO:0000313" key="1">
    <source>
        <dbReference type="Proteomes" id="UP000095287"/>
    </source>
</evidence>
<dbReference type="WBParaSite" id="L893_g3734.t1">
    <property type="protein sequence ID" value="L893_g3734.t1"/>
    <property type="gene ID" value="L893_g3734"/>
</dbReference>
<evidence type="ECO:0000313" key="2">
    <source>
        <dbReference type="WBParaSite" id="L893_g3734.t1"/>
    </source>
</evidence>
<organism evidence="1 2">
    <name type="scientific">Steinernema glaseri</name>
    <dbReference type="NCBI Taxonomy" id="37863"/>
    <lineage>
        <taxon>Eukaryota</taxon>
        <taxon>Metazoa</taxon>
        <taxon>Ecdysozoa</taxon>
        <taxon>Nematoda</taxon>
        <taxon>Chromadorea</taxon>
        <taxon>Rhabditida</taxon>
        <taxon>Tylenchina</taxon>
        <taxon>Panagrolaimomorpha</taxon>
        <taxon>Strongyloidoidea</taxon>
        <taxon>Steinernematidae</taxon>
        <taxon>Steinernema</taxon>
    </lineage>
</organism>
<protein>
    <submittedName>
        <fullName evidence="2">Tudor domain-containing protein</fullName>
    </submittedName>
</protein>
<name>A0A1I8A9W6_9BILA</name>
<dbReference type="Proteomes" id="UP000095287">
    <property type="component" value="Unplaced"/>
</dbReference>
<accession>A0A1I8A9W6</accession>